<dbReference type="InterPro" id="IPR053240">
    <property type="entry name" value="VTT_domain"/>
</dbReference>
<keyword evidence="1" id="KW-1133">Transmembrane helix</keyword>
<dbReference type="EMBL" id="BDSP01000055">
    <property type="protein sequence ID" value="GAX12724.1"/>
    <property type="molecule type" value="Genomic_DNA"/>
</dbReference>
<evidence type="ECO:0000313" key="4">
    <source>
        <dbReference type="EMBL" id="GAX12724.1"/>
    </source>
</evidence>
<evidence type="ECO:0000256" key="1">
    <source>
        <dbReference type="SAM" id="Phobius"/>
    </source>
</evidence>
<dbReference type="InterPro" id="IPR032816">
    <property type="entry name" value="VTT_dom"/>
</dbReference>
<comment type="caution">
    <text evidence="4">The sequence shown here is derived from an EMBL/GenBank/DDBJ whole genome shotgun (WGS) entry which is preliminary data.</text>
</comment>
<feature type="transmembrane region" description="Helical" evidence="1">
    <location>
        <begin position="145"/>
        <end position="166"/>
    </location>
</feature>
<feature type="chain" id="PRO_5012532093" description="VTT domain-containing protein" evidence="2">
    <location>
        <begin position="17"/>
        <end position="330"/>
    </location>
</feature>
<evidence type="ECO:0000313" key="5">
    <source>
        <dbReference type="Proteomes" id="UP000198406"/>
    </source>
</evidence>
<dbReference type="OrthoDB" id="166803at2759"/>
<evidence type="ECO:0000259" key="3">
    <source>
        <dbReference type="Pfam" id="PF09335"/>
    </source>
</evidence>
<feature type="transmembrane region" description="Helical" evidence="1">
    <location>
        <begin position="172"/>
        <end position="195"/>
    </location>
</feature>
<sequence length="330" mass="35096">MRVFLLSLLSLQSAIGFAPRSTTIRTTPLLFVVNKPQTLTEISSRGHSLISQKLGIKNKSPGVTKLLEVSDITSSSSGQDIEISDPQSTLALIASCLVFTSLVVASQTIGWEGITQGLSDLTADPQQSLQAVIDFVQEAGPMGPLIFGVVYFLAEILAVPATPLTLSVGYLFGFPMGSAIVLVAATLAASAAFFIGKTFLRQWIEQLLAENAKLAKIDKAIGREGFRLLLLVRLSPLFPFALSNYVYGASSIEFVPYFFGTLLGFAPGTMGIVYAGMVGKALTTGDGSQPWYVYAVGCLGLGLLMKLITDVAGNIVNSMEDDDIDIPEAQ</sequence>
<keyword evidence="1" id="KW-0472">Membrane</keyword>
<feature type="transmembrane region" description="Helical" evidence="1">
    <location>
        <begin position="228"/>
        <end position="248"/>
    </location>
</feature>
<dbReference type="PANTHER" id="PTHR46826">
    <property type="match status" value="1"/>
</dbReference>
<feature type="domain" description="VTT" evidence="3">
    <location>
        <begin position="159"/>
        <end position="276"/>
    </location>
</feature>
<evidence type="ECO:0000256" key="2">
    <source>
        <dbReference type="SAM" id="SignalP"/>
    </source>
</evidence>
<dbReference type="PANTHER" id="PTHR46826:SF1">
    <property type="entry name" value="TVP38_TMEM64 FAMILY MEMBRANE PROTEIN YDJX"/>
    <property type="match status" value="1"/>
</dbReference>
<dbReference type="AlphaFoldDB" id="A0A1Z5JFE0"/>
<feature type="signal peptide" evidence="2">
    <location>
        <begin position="1"/>
        <end position="16"/>
    </location>
</feature>
<proteinExistence type="predicted"/>
<protein>
    <recommendedName>
        <fullName evidence="3">VTT domain-containing protein</fullName>
    </recommendedName>
</protein>
<keyword evidence="1" id="KW-0812">Transmembrane</keyword>
<feature type="transmembrane region" description="Helical" evidence="1">
    <location>
        <begin position="254"/>
        <end position="279"/>
    </location>
</feature>
<organism evidence="4 5">
    <name type="scientific">Fistulifera solaris</name>
    <name type="common">Oleaginous diatom</name>
    <dbReference type="NCBI Taxonomy" id="1519565"/>
    <lineage>
        <taxon>Eukaryota</taxon>
        <taxon>Sar</taxon>
        <taxon>Stramenopiles</taxon>
        <taxon>Ochrophyta</taxon>
        <taxon>Bacillariophyta</taxon>
        <taxon>Bacillariophyceae</taxon>
        <taxon>Bacillariophycidae</taxon>
        <taxon>Naviculales</taxon>
        <taxon>Naviculaceae</taxon>
        <taxon>Fistulifera</taxon>
    </lineage>
</organism>
<name>A0A1Z5JFE0_FISSO</name>
<keyword evidence="2" id="KW-0732">Signal</keyword>
<accession>A0A1Z5JFE0</accession>
<keyword evidence="5" id="KW-1185">Reference proteome</keyword>
<feature type="transmembrane region" description="Helical" evidence="1">
    <location>
        <begin position="291"/>
        <end position="309"/>
    </location>
</feature>
<dbReference type="Proteomes" id="UP000198406">
    <property type="component" value="Unassembled WGS sequence"/>
</dbReference>
<dbReference type="Pfam" id="PF09335">
    <property type="entry name" value="VTT_dom"/>
    <property type="match status" value="1"/>
</dbReference>
<reference evidence="4 5" key="1">
    <citation type="journal article" date="2015" name="Plant Cell">
        <title>Oil accumulation by the oleaginous diatom Fistulifera solaris as revealed by the genome and transcriptome.</title>
        <authorList>
            <person name="Tanaka T."/>
            <person name="Maeda Y."/>
            <person name="Veluchamy A."/>
            <person name="Tanaka M."/>
            <person name="Abida H."/>
            <person name="Marechal E."/>
            <person name="Bowler C."/>
            <person name="Muto M."/>
            <person name="Sunaga Y."/>
            <person name="Tanaka M."/>
            <person name="Yoshino T."/>
            <person name="Taniguchi T."/>
            <person name="Fukuda Y."/>
            <person name="Nemoto M."/>
            <person name="Matsumoto M."/>
            <person name="Wong P.S."/>
            <person name="Aburatani S."/>
            <person name="Fujibuchi W."/>
        </authorList>
    </citation>
    <scope>NUCLEOTIDE SEQUENCE [LARGE SCALE GENOMIC DNA]</scope>
    <source>
        <strain evidence="4 5">JPCC DA0580</strain>
    </source>
</reference>
<dbReference type="InParanoid" id="A0A1Z5JFE0"/>
<gene>
    <name evidence="4" type="ORF">FisN_15Hh203</name>
</gene>